<sequence length="153" mass="17570">MDDCKINVACCAPFTKRCLWVKLVLPMRSRVILTSSCRTGFASCFCVHLGFLDVSRTTYTMLEGLRKIELCLDSHRTNGYRTFGKQCVHGEHRSNLDHKTEPQLVDRKQANETGFKQNLPSSRTEKDDRMITESVMLITCYQPNSSFEVQVRI</sequence>
<proteinExistence type="predicted"/>
<accession>A0A4Y2APT3</accession>
<keyword evidence="2" id="KW-1185">Reference proteome</keyword>
<dbReference type="AlphaFoldDB" id="A0A4Y2APT3"/>
<dbReference type="Proteomes" id="UP000499080">
    <property type="component" value="Unassembled WGS sequence"/>
</dbReference>
<comment type="caution">
    <text evidence="1">The sequence shown here is derived from an EMBL/GenBank/DDBJ whole genome shotgun (WGS) entry which is preliminary data.</text>
</comment>
<organism evidence="1 2">
    <name type="scientific">Araneus ventricosus</name>
    <name type="common">Orbweaver spider</name>
    <name type="synonym">Epeira ventricosa</name>
    <dbReference type="NCBI Taxonomy" id="182803"/>
    <lineage>
        <taxon>Eukaryota</taxon>
        <taxon>Metazoa</taxon>
        <taxon>Ecdysozoa</taxon>
        <taxon>Arthropoda</taxon>
        <taxon>Chelicerata</taxon>
        <taxon>Arachnida</taxon>
        <taxon>Araneae</taxon>
        <taxon>Araneomorphae</taxon>
        <taxon>Entelegynae</taxon>
        <taxon>Araneoidea</taxon>
        <taxon>Araneidae</taxon>
        <taxon>Araneus</taxon>
    </lineage>
</organism>
<dbReference type="EMBL" id="BGPR01000026">
    <property type="protein sequence ID" value="GBL81768.1"/>
    <property type="molecule type" value="Genomic_DNA"/>
</dbReference>
<protein>
    <submittedName>
        <fullName evidence="1">Uncharacterized protein</fullName>
    </submittedName>
</protein>
<name>A0A4Y2APT3_ARAVE</name>
<reference evidence="1 2" key="1">
    <citation type="journal article" date="2019" name="Sci. Rep.">
        <title>Orb-weaving spider Araneus ventricosus genome elucidates the spidroin gene catalogue.</title>
        <authorList>
            <person name="Kono N."/>
            <person name="Nakamura H."/>
            <person name="Ohtoshi R."/>
            <person name="Moran D.A.P."/>
            <person name="Shinohara A."/>
            <person name="Yoshida Y."/>
            <person name="Fujiwara M."/>
            <person name="Mori M."/>
            <person name="Tomita M."/>
            <person name="Arakawa K."/>
        </authorList>
    </citation>
    <scope>NUCLEOTIDE SEQUENCE [LARGE SCALE GENOMIC DNA]</scope>
</reference>
<gene>
    <name evidence="1" type="ORF">AVEN_93530_1</name>
</gene>
<evidence type="ECO:0000313" key="1">
    <source>
        <dbReference type="EMBL" id="GBL81768.1"/>
    </source>
</evidence>
<evidence type="ECO:0000313" key="2">
    <source>
        <dbReference type="Proteomes" id="UP000499080"/>
    </source>
</evidence>